<name>A0ABS4P377_9GAMM</name>
<evidence type="ECO:0000313" key="2">
    <source>
        <dbReference type="Proteomes" id="UP001195624"/>
    </source>
</evidence>
<accession>A0ABS4P377</accession>
<gene>
    <name evidence="1" type="ORF">J2125_000295</name>
</gene>
<keyword evidence="2" id="KW-1185">Reference proteome</keyword>
<protein>
    <submittedName>
        <fullName evidence="1">Uncharacterized protein (TIGR02453 family)</fullName>
    </submittedName>
</protein>
<dbReference type="Proteomes" id="UP001195624">
    <property type="component" value="Unassembled WGS sequence"/>
</dbReference>
<sequence>MITLSENDQHKHYPVSSPDPAEAIKFRMAQADLKPAVCSDKLYRLMAKRIIMSEFSGVTQRGLTFLQQLSQNNNKEWFDEHRGIYDEELLKPVRQLVADLAQDMLIIDELFEIRPAVGKTISRMHRDTRFSRDKSLYRSNIWLTFKRSRKNWTDAPTYFFEFGPDWWRYGLGYYSASRITMNLFRERLLQDPAAFLNMSAAIPDNFVLEGESYKRELVKGMQPELSQWYNKKSWALISEQRQMDLLFSPQLVPVLAAGFQQLAPLYDFLMKIEAQKRLQPAL</sequence>
<dbReference type="Pfam" id="PF09365">
    <property type="entry name" value="DUF2461"/>
    <property type="match status" value="1"/>
</dbReference>
<comment type="caution">
    <text evidence="1">The sequence shown here is derived from an EMBL/GenBank/DDBJ whole genome shotgun (WGS) entry which is preliminary data.</text>
</comment>
<dbReference type="InterPro" id="IPR012808">
    <property type="entry name" value="CHP02453"/>
</dbReference>
<reference evidence="2" key="1">
    <citation type="submission" date="2023-07" db="EMBL/GenBank/DDBJ databases">
        <title>Genome mining of underrepresented organisms for secondary metabolites.</title>
        <authorList>
            <person name="D'Agostino P.M."/>
        </authorList>
    </citation>
    <scope>NUCLEOTIDE SEQUENCE [LARGE SCALE GENOMIC DNA]</scope>
    <source>
        <strain evidence="2">WS4403</strain>
    </source>
</reference>
<organism evidence="1 2">
    <name type="scientific">Winslowiella toletana</name>
    <dbReference type="NCBI Taxonomy" id="92490"/>
    <lineage>
        <taxon>Bacteria</taxon>
        <taxon>Pseudomonadati</taxon>
        <taxon>Pseudomonadota</taxon>
        <taxon>Gammaproteobacteria</taxon>
        <taxon>Enterobacterales</taxon>
        <taxon>Erwiniaceae</taxon>
        <taxon>Winslowiella</taxon>
    </lineage>
</organism>
<dbReference type="PANTHER" id="PTHR36452:SF1">
    <property type="entry name" value="DUF2461 DOMAIN-CONTAINING PROTEIN"/>
    <property type="match status" value="1"/>
</dbReference>
<evidence type="ECO:0000313" key="1">
    <source>
        <dbReference type="EMBL" id="MBP2167103.1"/>
    </source>
</evidence>
<proteinExistence type="predicted"/>
<dbReference type="EMBL" id="JAGGMQ010000001">
    <property type="protein sequence ID" value="MBP2167103.1"/>
    <property type="molecule type" value="Genomic_DNA"/>
</dbReference>
<dbReference type="PANTHER" id="PTHR36452">
    <property type="entry name" value="CHROMOSOME 12, WHOLE GENOME SHOTGUN SEQUENCE"/>
    <property type="match status" value="1"/>
</dbReference>
<dbReference type="NCBIfam" id="TIGR02453">
    <property type="entry name" value="TIGR02453 family protein"/>
    <property type="match status" value="1"/>
</dbReference>